<comment type="similarity">
    <text evidence="1">Belongs to the glycosyltransferase 28 family.</text>
</comment>
<dbReference type="Proteomes" id="UP001310290">
    <property type="component" value="Unassembled WGS sequence"/>
</dbReference>
<keyword evidence="4" id="KW-0045">Antibiotic biosynthesis</keyword>
<accession>A0ABU8AWR1</accession>
<proteinExistence type="inferred from homology"/>
<dbReference type="RefSeq" id="WP_334660750.1">
    <property type="nucleotide sequence ID" value="NZ_JARULZ010000002.1"/>
</dbReference>
<evidence type="ECO:0000256" key="4">
    <source>
        <dbReference type="ARBA" id="ARBA00023194"/>
    </source>
</evidence>
<evidence type="ECO:0000256" key="3">
    <source>
        <dbReference type="ARBA" id="ARBA00022679"/>
    </source>
</evidence>
<evidence type="ECO:0000313" key="8">
    <source>
        <dbReference type="Proteomes" id="UP001310290"/>
    </source>
</evidence>
<reference evidence="7" key="1">
    <citation type="submission" date="2023-04" db="EMBL/GenBank/DDBJ databases">
        <title>Genomic diversity of scab-causing Streptomyces spp. in the province of Quebec, Canada.</title>
        <authorList>
            <person name="Biessy A."/>
            <person name="Cadieux M."/>
            <person name="Ciotola M."/>
            <person name="Filion M."/>
        </authorList>
    </citation>
    <scope>NUCLEOTIDE SEQUENCE</scope>
    <source>
        <strain evidence="7">B21-115</strain>
    </source>
</reference>
<evidence type="ECO:0000256" key="2">
    <source>
        <dbReference type="ARBA" id="ARBA00022676"/>
    </source>
</evidence>
<feature type="domain" description="Erythromycin biosynthesis protein CIII-like C-terminal" evidence="5">
    <location>
        <begin position="277"/>
        <end position="408"/>
    </location>
</feature>
<dbReference type="PANTHER" id="PTHR48050:SF13">
    <property type="entry name" value="STEROL 3-BETA-GLUCOSYLTRANSFERASE UGT80A2"/>
    <property type="match status" value="1"/>
</dbReference>
<dbReference type="Gene3D" id="3.40.50.2000">
    <property type="entry name" value="Glycogen Phosphorylase B"/>
    <property type="match status" value="2"/>
</dbReference>
<dbReference type="InterPro" id="IPR050426">
    <property type="entry name" value="Glycosyltransferase_28"/>
</dbReference>
<gene>
    <name evidence="7" type="ORF">QBA35_33145</name>
</gene>
<dbReference type="InterPro" id="IPR002213">
    <property type="entry name" value="UDP_glucos_trans"/>
</dbReference>
<evidence type="ECO:0000259" key="5">
    <source>
        <dbReference type="Pfam" id="PF06722"/>
    </source>
</evidence>
<dbReference type="SUPFAM" id="SSF53756">
    <property type="entry name" value="UDP-Glycosyltransferase/glycogen phosphorylase"/>
    <property type="match status" value="1"/>
</dbReference>
<comment type="caution">
    <text evidence="7">The sequence shown here is derived from an EMBL/GenBank/DDBJ whole genome shotgun (WGS) entry which is preliminary data.</text>
</comment>
<keyword evidence="2" id="KW-0328">Glycosyltransferase</keyword>
<dbReference type="InterPro" id="IPR030953">
    <property type="entry name" value="Glycosyl_450act"/>
</dbReference>
<dbReference type="CDD" id="cd03784">
    <property type="entry name" value="GT1_Gtf-like"/>
    <property type="match status" value="1"/>
</dbReference>
<dbReference type="NCBIfam" id="TIGR04516">
    <property type="entry name" value="glycosyl_450act"/>
    <property type="match status" value="1"/>
</dbReference>
<name>A0ABU8AWR1_9ACTN</name>
<evidence type="ECO:0000259" key="6">
    <source>
        <dbReference type="Pfam" id="PF21036"/>
    </source>
</evidence>
<keyword evidence="3" id="KW-0808">Transferase</keyword>
<dbReference type="InterPro" id="IPR048284">
    <property type="entry name" value="EryCIII-like_N"/>
</dbReference>
<evidence type="ECO:0000256" key="1">
    <source>
        <dbReference type="ARBA" id="ARBA00006962"/>
    </source>
</evidence>
<keyword evidence="8" id="KW-1185">Reference proteome</keyword>
<sequence>MRVLFATHAERTHFYSMIPLAWALRTAGHEVYVASQPALTEDITQAGLTAVPVGEDHTFLRQLEQAGGSADHSGGFAQDGSVESPETWEGQGLLYRAFIDFYMRGVNNDAFVEGLVDFARHFRPDLVVWEPYTFAGPVAARAVGAAHARLVFSPDLLQQMRRTFLRLRDRAPEDQRTDPLEPWLGPLSERFGGGGFAQDMAVGQWTIDTVPSAARFPLDVRRVPMRYVPYNGPATVPGWLHRPPTRPRVCLTGGTTLRDQAGHDAFPVGDLEIFDGLDIELIATLKQVPGEERSVPANTRLVDFVPLLALLPSCSAVIHHGGGGTWNTALGAGVPQVLIADTWFALHKGRHLRSVGAGLYVSERPELRAALERLLEEPSFGAAARRLRDEEVMAQPTPGELVPVLEKLTAEHRS</sequence>
<dbReference type="InterPro" id="IPR010610">
    <property type="entry name" value="EryCIII-like_C"/>
</dbReference>
<dbReference type="Pfam" id="PF06722">
    <property type="entry name" value="EryCIII-like_C"/>
    <property type="match status" value="1"/>
</dbReference>
<dbReference type="Pfam" id="PF21036">
    <property type="entry name" value="EryCIII-like_N"/>
    <property type="match status" value="1"/>
</dbReference>
<protein>
    <submittedName>
        <fullName evidence="7">Activator-dependent family glycosyltransferase</fullName>
    </submittedName>
</protein>
<feature type="domain" description="Erythromycin biosynthesis protein CIII-like N-terminal" evidence="6">
    <location>
        <begin position="22"/>
        <end position="254"/>
    </location>
</feature>
<evidence type="ECO:0000313" key="7">
    <source>
        <dbReference type="EMBL" id="MEH0638094.1"/>
    </source>
</evidence>
<organism evidence="7 8">
    <name type="scientific">Streptomyces bottropensis</name>
    <dbReference type="NCBI Taxonomy" id="42235"/>
    <lineage>
        <taxon>Bacteria</taxon>
        <taxon>Bacillati</taxon>
        <taxon>Actinomycetota</taxon>
        <taxon>Actinomycetes</taxon>
        <taxon>Kitasatosporales</taxon>
        <taxon>Streptomycetaceae</taxon>
        <taxon>Streptomyces</taxon>
    </lineage>
</organism>
<dbReference type="PANTHER" id="PTHR48050">
    <property type="entry name" value="STEROL 3-BETA-GLUCOSYLTRANSFERASE"/>
    <property type="match status" value="1"/>
</dbReference>
<dbReference type="EMBL" id="JARULZ010000002">
    <property type="protein sequence ID" value="MEH0638094.1"/>
    <property type="molecule type" value="Genomic_DNA"/>
</dbReference>